<dbReference type="PANTHER" id="PTHR42928">
    <property type="entry name" value="TRICARBOXYLATE-BINDING PROTEIN"/>
    <property type="match status" value="1"/>
</dbReference>
<evidence type="ECO:0000313" key="3">
    <source>
        <dbReference type="EMBL" id="OSQ35447.1"/>
    </source>
</evidence>
<evidence type="ECO:0000313" key="4">
    <source>
        <dbReference type="Proteomes" id="UP000193391"/>
    </source>
</evidence>
<dbReference type="STRING" id="1293891.TMES_21180"/>
<reference evidence="3 4" key="1">
    <citation type="submission" date="2014-03" db="EMBL/GenBank/DDBJ databases">
        <title>The draft genome sequence of Thalassospira mesophila JCM 18969.</title>
        <authorList>
            <person name="Lai Q."/>
            <person name="Shao Z."/>
        </authorList>
    </citation>
    <scope>NUCLEOTIDE SEQUENCE [LARGE SCALE GENOMIC DNA]</scope>
    <source>
        <strain evidence="3 4">JCM 18969</strain>
    </source>
</reference>
<keyword evidence="2" id="KW-0732">Signal</keyword>
<feature type="signal peptide" evidence="2">
    <location>
        <begin position="1"/>
        <end position="25"/>
    </location>
</feature>
<dbReference type="Gene3D" id="3.40.190.150">
    <property type="entry name" value="Bordetella uptake gene, domain 1"/>
    <property type="match status" value="1"/>
</dbReference>
<dbReference type="CDD" id="cd07012">
    <property type="entry name" value="PBP2_Bug_TTT"/>
    <property type="match status" value="1"/>
</dbReference>
<evidence type="ECO:0008006" key="5">
    <source>
        <dbReference type="Google" id="ProtNLM"/>
    </source>
</evidence>
<sequence>MTFVKLMKGALAGAVALSFAGVAQADDFPSRGIEFVAGYGPGGGHDTMLRAMAKIIQNNELSSVPINVVNKPGGSSAVALGYLNSHKGDGHFLMSATSSFLTTPLTSNIGLDYTNFTPIARLGIDPELLVVNASGSYKTLDDIAKADKVLNVGGSGTGSIENIVTIKLAEALGKKLNYIPFQGDGEVTAALLSNQIDFAITNTGPVGDFIKTGRFSALAISTEKRVDLFPDVPTFIEQGYNINLSLFRGVVAAGDIGDEEKAYLLKMVKDMSETKEWQENYIQPNSVVPDFLGPDEFAEYLKGMNDVYKTSLTNLGIIK</sequence>
<dbReference type="Gene3D" id="3.40.190.10">
    <property type="entry name" value="Periplasmic binding protein-like II"/>
    <property type="match status" value="1"/>
</dbReference>
<evidence type="ECO:0000256" key="2">
    <source>
        <dbReference type="SAM" id="SignalP"/>
    </source>
</evidence>
<dbReference type="PANTHER" id="PTHR42928:SF3">
    <property type="entry name" value="UPF0065 PROTEIN YFLP"/>
    <property type="match status" value="1"/>
</dbReference>
<name>A0A1Y2KVK0_9PROT</name>
<dbReference type="SUPFAM" id="SSF53850">
    <property type="entry name" value="Periplasmic binding protein-like II"/>
    <property type="match status" value="1"/>
</dbReference>
<dbReference type="PIRSF" id="PIRSF017082">
    <property type="entry name" value="YflP"/>
    <property type="match status" value="1"/>
</dbReference>
<dbReference type="Proteomes" id="UP000193391">
    <property type="component" value="Unassembled WGS sequence"/>
</dbReference>
<proteinExistence type="inferred from homology"/>
<evidence type="ECO:0000256" key="1">
    <source>
        <dbReference type="ARBA" id="ARBA00006987"/>
    </source>
</evidence>
<dbReference type="RefSeq" id="WP_085586364.1">
    <property type="nucleotide sequence ID" value="NZ_JFKA01000019.1"/>
</dbReference>
<comment type="caution">
    <text evidence="3">The sequence shown here is derived from an EMBL/GenBank/DDBJ whole genome shotgun (WGS) entry which is preliminary data.</text>
</comment>
<protein>
    <recommendedName>
        <fullName evidence="5">Transporter</fullName>
    </recommendedName>
</protein>
<dbReference type="EMBL" id="JFKA01000019">
    <property type="protein sequence ID" value="OSQ35447.1"/>
    <property type="molecule type" value="Genomic_DNA"/>
</dbReference>
<comment type="similarity">
    <text evidence="1">Belongs to the UPF0065 (bug) family.</text>
</comment>
<keyword evidence="4" id="KW-1185">Reference proteome</keyword>
<dbReference type="InterPro" id="IPR005064">
    <property type="entry name" value="BUG"/>
</dbReference>
<accession>A0A1Y2KVK0</accession>
<dbReference type="AlphaFoldDB" id="A0A1Y2KVK0"/>
<dbReference type="OrthoDB" id="7250553at2"/>
<feature type="chain" id="PRO_5013208978" description="Transporter" evidence="2">
    <location>
        <begin position="26"/>
        <end position="319"/>
    </location>
</feature>
<dbReference type="Pfam" id="PF03401">
    <property type="entry name" value="TctC"/>
    <property type="match status" value="1"/>
</dbReference>
<dbReference type="InterPro" id="IPR042100">
    <property type="entry name" value="Bug_dom1"/>
</dbReference>
<organism evidence="3 4">
    <name type="scientific">Thalassospira mesophila</name>
    <dbReference type="NCBI Taxonomy" id="1293891"/>
    <lineage>
        <taxon>Bacteria</taxon>
        <taxon>Pseudomonadati</taxon>
        <taxon>Pseudomonadota</taxon>
        <taxon>Alphaproteobacteria</taxon>
        <taxon>Rhodospirillales</taxon>
        <taxon>Thalassospiraceae</taxon>
        <taxon>Thalassospira</taxon>
    </lineage>
</organism>
<gene>
    <name evidence="3" type="ORF">TMES_21180</name>
</gene>